<evidence type="ECO:0000313" key="1">
    <source>
        <dbReference type="EMBL" id="EMZ41005.1"/>
    </source>
</evidence>
<dbReference type="HOGENOM" id="CLU_1784194_0_0_7"/>
<dbReference type="RefSeq" id="WP_004083807.1">
    <property type="nucleotide sequence ID" value="NZ_KB822505.1"/>
</dbReference>
<dbReference type="PATRIC" id="fig|1235804.3.peg.9"/>
<dbReference type="AlphaFoldDB" id="N2BR82"/>
<gene>
    <name evidence="1" type="ORF">C826_00010</name>
</gene>
<dbReference type="GeneID" id="60655520"/>
<comment type="caution">
    <text evidence="1">The sequence shown here is derived from an EMBL/GenBank/DDBJ whole genome shotgun (WGS) entry which is preliminary data.</text>
</comment>
<protein>
    <submittedName>
        <fullName evidence="1">Uncharacterized protein</fullName>
    </submittedName>
</protein>
<dbReference type="Proteomes" id="UP000012527">
    <property type="component" value="Unassembled WGS sequence"/>
</dbReference>
<dbReference type="EMBL" id="AQFW01000004">
    <property type="protein sequence ID" value="EMZ41005.1"/>
    <property type="molecule type" value="Genomic_DNA"/>
</dbReference>
<evidence type="ECO:0000313" key="2">
    <source>
        <dbReference type="Proteomes" id="UP000012527"/>
    </source>
</evidence>
<organism evidence="1 2">
    <name type="scientific">Helicobacter bilis WiWa</name>
    <dbReference type="NCBI Taxonomy" id="1235804"/>
    <lineage>
        <taxon>Bacteria</taxon>
        <taxon>Pseudomonadati</taxon>
        <taxon>Campylobacterota</taxon>
        <taxon>Epsilonproteobacteria</taxon>
        <taxon>Campylobacterales</taxon>
        <taxon>Helicobacteraceae</taxon>
        <taxon>Helicobacter</taxon>
    </lineage>
</organism>
<name>N2BR82_9HELI</name>
<reference evidence="1 2" key="1">
    <citation type="submission" date="2013-02" db="EMBL/GenBank/DDBJ databases">
        <title>The Genome Sequence of Helicobacter bilis WiWa.</title>
        <authorList>
            <consortium name="The Broad Institute Genome Sequencing Platform"/>
            <person name="Ward D."/>
            <person name="Overstreet A.-M.C."/>
            <person name="Ramer-Tait A.E."/>
            <person name="Phillips G.J."/>
            <person name="Wannemuehler M.J."/>
            <person name="Walker B."/>
            <person name="Young S.K."/>
            <person name="Zeng Q."/>
            <person name="Gargeya S."/>
            <person name="Fitzgerald M."/>
            <person name="Haas B."/>
            <person name="Abouelleil A."/>
            <person name="Alvarado L."/>
            <person name="Arachchi H.M."/>
            <person name="Berlin A.M."/>
            <person name="Chapman S.B."/>
            <person name="Dewar J."/>
            <person name="Goldberg J."/>
            <person name="Griggs A."/>
            <person name="Gujja S."/>
            <person name="Hansen M."/>
            <person name="Howarth C."/>
            <person name="Imamovic A."/>
            <person name="Larimer J."/>
            <person name="McCowan C."/>
            <person name="Murphy C."/>
            <person name="Neiman D."/>
            <person name="Pearson M."/>
            <person name="Priest M."/>
            <person name="Roberts A."/>
            <person name="Saif S."/>
            <person name="Shea T."/>
            <person name="Sisk P."/>
            <person name="Sykes S."/>
            <person name="Wortman J."/>
            <person name="Nusbaum C."/>
            <person name="Birren B."/>
        </authorList>
    </citation>
    <scope>NUCLEOTIDE SEQUENCE [LARGE SCALE GENOMIC DNA]</scope>
    <source>
        <strain evidence="1 2">WiWa</strain>
    </source>
</reference>
<sequence length="145" mass="16986">MNDRCKYHYLYNYCTHTRLDIKDYTKIGLDSNPSNATILTLHTPYKAQKLEITLANGLDSILESKDRQRQAKLDREYQKSHNNTKQQSIDSLLTITLINDGYKGKLWGFSAMPHLCPHSKHKDFFLAMIYLYISQIQNLAFLLHY</sequence>
<proteinExistence type="predicted"/>
<accession>N2BR82</accession>